<reference evidence="2 3" key="1">
    <citation type="submission" date="2023-07" db="EMBL/GenBank/DDBJ databases">
        <title>Genomic Encyclopedia of Type Strains, Phase IV (KMG-IV): sequencing the most valuable type-strain genomes for metagenomic binning, comparative biology and taxonomic classification.</title>
        <authorList>
            <person name="Goeker M."/>
        </authorList>
    </citation>
    <scope>NUCLEOTIDE SEQUENCE [LARGE SCALE GENOMIC DNA]</scope>
    <source>
        <strain evidence="2 3">DSM 29005</strain>
    </source>
</reference>
<gene>
    <name evidence="2" type="ORF">J2S19_003998</name>
</gene>
<dbReference type="Proteomes" id="UP001234495">
    <property type="component" value="Unassembled WGS sequence"/>
</dbReference>
<evidence type="ECO:0000256" key="1">
    <source>
        <dbReference type="SAM" id="Phobius"/>
    </source>
</evidence>
<keyword evidence="1" id="KW-0472">Membrane</keyword>
<evidence type="ECO:0000313" key="3">
    <source>
        <dbReference type="Proteomes" id="UP001234495"/>
    </source>
</evidence>
<keyword evidence="1" id="KW-1133">Transmembrane helix</keyword>
<sequence length="67" mass="7236">MMKNLPLLIAILLLGQVTLLITITTEIPEIVELILLISSVIFNAWGIIALILYIGIKMKQGDGSSAS</sequence>
<protein>
    <submittedName>
        <fullName evidence="2">Uncharacterized protein</fullName>
    </submittedName>
</protein>
<comment type="caution">
    <text evidence="2">The sequence shown here is derived from an EMBL/GenBank/DDBJ whole genome shotgun (WGS) entry which is preliminary data.</text>
</comment>
<keyword evidence="3" id="KW-1185">Reference proteome</keyword>
<keyword evidence="1" id="KW-0812">Transmembrane</keyword>
<dbReference type="EMBL" id="JAUSUD010000023">
    <property type="protein sequence ID" value="MDQ0232676.1"/>
    <property type="molecule type" value="Genomic_DNA"/>
</dbReference>
<accession>A0ABT9ZK53</accession>
<name>A0ABT9ZK53_9BACI</name>
<dbReference type="RefSeq" id="WP_307344890.1">
    <property type="nucleotide sequence ID" value="NZ_JAUSUD010000023.1"/>
</dbReference>
<proteinExistence type="predicted"/>
<feature type="transmembrane region" description="Helical" evidence="1">
    <location>
        <begin position="30"/>
        <end position="54"/>
    </location>
</feature>
<evidence type="ECO:0000313" key="2">
    <source>
        <dbReference type="EMBL" id="MDQ0232676.1"/>
    </source>
</evidence>
<organism evidence="2 3">
    <name type="scientific">Metabacillus malikii</name>
    <dbReference type="NCBI Taxonomy" id="1504265"/>
    <lineage>
        <taxon>Bacteria</taxon>
        <taxon>Bacillati</taxon>
        <taxon>Bacillota</taxon>
        <taxon>Bacilli</taxon>
        <taxon>Bacillales</taxon>
        <taxon>Bacillaceae</taxon>
        <taxon>Metabacillus</taxon>
    </lineage>
</organism>